<evidence type="ECO:0000256" key="5">
    <source>
        <dbReference type="ARBA" id="ARBA00023125"/>
    </source>
</evidence>
<dbReference type="PANTHER" id="PTHR47165">
    <property type="entry name" value="OS03G0429900 PROTEIN"/>
    <property type="match status" value="1"/>
</dbReference>
<dbReference type="EMBL" id="CCKQ01013991">
    <property type="protein sequence ID" value="CDW85719.1"/>
    <property type="molecule type" value="Genomic_DNA"/>
</dbReference>
<evidence type="ECO:0000256" key="4">
    <source>
        <dbReference type="ARBA" id="ARBA00022833"/>
    </source>
</evidence>
<organism evidence="7 8">
    <name type="scientific">Stylonychia lemnae</name>
    <name type="common">Ciliate</name>
    <dbReference type="NCBI Taxonomy" id="5949"/>
    <lineage>
        <taxon>Eukaryota</taxon>
        <taxon>Sar</taxon>
        <taxon>Alveolata</taxon>
        <taxon>Ciliophora</taxon>
        <taxon>Intramacronucleata</taxon>
        <taxon>Spirotrichea</taxon>
        <taxon>Stichotrichia</taxon>
        <taxon>Sporadotrichida</taxon>
        <taxon>Oxytrichidae</taxon>
        <taxon>Stylonychinae</taxon>
        <taxon>Stylonychia</taxon>
    </lineage>
</organism>
<dbReference type="CDD" id="cd04474">
    <property type="entry name" value="RPA1_DBD_A"/>
    <property type="match status" value="1"/>
</dbReference>
<keyword evidence="3" id="KW-0863">Zinc-finger</keyword>
<keyword evidence="4" id="KW-0862">Zinc</keyword>
<keyword evidence="8" id="KW-1185">Reference proteome</keyword>
<evidence type="ECO:0000313" key="8">
    <source>
        <dbReference type="Proteomes" id="UP000039865"/>
    </source>
</evidence>
<evidence type="ECO:0000313" key="7">
    <source>
        <dbReference type="EMBL" id="CDW85719.1"/>
    </source>
</evidence>
<feature type="domain" description="Replication protein A OB" evidence="6">
    <location>
        <begin position="118"/>
        <end position="217"/>
    </location>
</feature>
<comment type="similarity">
    <text evidence="1">Belongs to the replication factor A protein 1 family.</text>
</comment>
<keyword evidence="5" id="KW-0238">DNA-binding</keyword>
<dbReference type="PANTHER" id="PTHR47165:SF4">
    <property type="entry name" value="OS03G0429900 PROTEIN"/>
    <property type="match status" value="1"/>
</dbReference>
<dbReference type="FunFam" id="2.40.50.140:FF:000041">
    <property type="entry name" value="Replication protein A subunit"/>
    <property type="match status" value="1"/>
</dbReference>
<dbReference type="OMA" id="ECIPRIV"/>
<dbReference type="Proteomes" id="UP000039865">
    <property type="component" value="Unassembled WGS sequence"/>
</dbReference>
<dbReference type="InterPro" id="IPR012340">
    <property type="entry name" value="NA-bd_OB-fold"/>
</dbReference>
<protein>
    <submittedName>
        <fullName evidence="7">Subunit of heterotrimeric replication protein a</fullName>
    </submittedName>
</protein>
<dbReference type="InterPro" id="IPR031657">
    <property type="entry name" value="REPA_OB_2"/>
</dbReference>
<dbReference type="Pfam" id="PF16900">
    <property type="entry name" value="REPA_OB_2"/>
    <property type="match status" value="1"/>
</dbReference>
<sequence length="281" mass="32197">MNSCDWVIKAKIMKKSERKMWFNDRGQGLLINLDLMDAFGSTIQATFFKDAVEKYDELLIEGNVYVFTGGNVKQAHKKFNNMSINFSLAFDKQALVKEIENEQQSFQNLGCLDNLKMLNEIQKLNFGQKCDFIGIIEQVGHTNQIPLKTGEKKSRANLMVADESNCCALLCIWGRDDIEIQEPDPNNPTVIYVRNAKIASFGNFSLNSNDESVIIINPISLDVKVDQLKVWYRNQGKRIKLKHLTIMNEYFMNNFGFTRNLRLPFSTPNSIGAQQDYVQNN</sequence>
<evidence type="ECO:0000256" key="1">
    <source>
        <dbReference type="ARBA" id="ARBA00005690"/>
    </source>
</evidence>
<accession>A0A078ATY3</accession>
<reference evidence="7 8" key="1">
    <citation type="submission" date="2014-06" db="EMBL/GenBank/DDBJ databases">
        <authorList>
            <person name="Swart Estienne"/>
        </authorList>
    </citation>
    <scope>NUCLEOTIDE SEQUENCE [LARGE SCALE GENOMIC DNA]</scope>
    <source>
        <strain evidence="7 8">130c</strain>
    </source>
</reference>
<name>A0A078ATY3_STYLE</name>
<evidence type="ECO:0000259" key="6">
    <source>
        <dbReference type="Pfam" id="PF16900"/>
    </source>
</evidence>
<dbReference type="SUPFAM" id="SSF50249">
    <property type="entry name" value="Nucleic acid-binding proteins"/>
    <property type="match status" value="2"/>
</dbReference>
<keyword evidence="2" id="KW-0479">Metal-binding</keyword>
<dbReference type="InParanoid" id="A0A078ATY3"/>
<dbReference type="GO" id="GO:0008270">
    <property type="term" value="F:zinc ion binding"/>
    <property type="evidence" value="ECO:0007669"/>
    <property type="project" value="UniProtKB-KW"/>
</dbReference>
<proteinExistence type="inferred from homology"/>
<gene>
    <name evidence="7" type="primary">Contig3350.g3585</name>
    <name evidence="7" type="ORF">STYLEM_14805</name>
</gene>
<evidence type="ECO:0000256" key="3">
    <source>
        <dbReference type="ARBA" id="ARBA00022771"/>
    </source>
</evidence>
<evidence type="ECO:0000256" key="2">
    <source>
        <dbReference type="ARBA" id="ARBA00022723"/>
    </source>
</evidence>
<dbReference type="AlphaFoldDB" id="A0A078ATY3"/>
<dbReference type="GO" id="GO:0003677">
    <property type="term" value="F:DNA binding"/>
    <property type="evidence" value="ECO:0007669"/>
    <property type="project" value="UniProtKB-KW"/>
</dbReference>
<dbReference type="OrthoDB" id="295159at2759"/>
<dbReference type="Gene3D" id="2.40.50.140">
    <property type="entry name" value="Nucleic acid-binding proteins"/>
    <property type="match status" value="2"/>
</dbReference>